<keyword evidence="5 9" id="KW-0129">CBS domain</keyword>
<dbReference type="SMART" id="SM00116">
    <property type="entry name" value="CBS"/>
    <property type="match status" value="2"/>
</dbReference>
<dbReference type="PANTHER" id="PTHR22777">
    <property type="entry name" value="HEMOLYSIN-RELATED"/>
    <property type="match status" value="1"/>
</dbReference>
<comment type="similarity">
    <text evidence="1">Belongs to the UPF0053 family.</text>
</comment>
<dbReference type="InterPro" id="IPR000644">
    <property type="entry name" value="CBS_dom"/>
</dbReference>
<dbReference type="EMBL" id="JASXSV010000017">
    <property type="protein sequence ID" value="MDP0589617.1"/>
    <property type="molecule type" value="Genomic_DNA"/>
</dbReference>
<dbReference type="GO" id="GO:0005886">
    <property type="term" value="C:plasma membrane"/>
    <property type="evidence" value="ECO:0007669"/>
    <property type="project" value="TreeGrafter"/>
</dbReference>
<dbReference type="Gene3D" id="3.10.580.10">
    <property type="entry name" value="CBS-domain"/>
    <property type="match status" value="1"/>
</dbReference>
<evidence type="ECO:0000313" key="11">
    <source>
        <dbReference type="EMBL" id="MDP0589617.1"/>
    </source>
</evidence>
<protein>
    <recommendedName>
        <fullName evidence="8">Magnesium and cobalt efflux protein CorC</fullName>
    </recommendedName>
</protein>
<reference evidence="11 12" key="1">
    <citation type="journal article" date="2023" name="bioRxiv">
        <title>An intranuclear bacterial parasite of deep-sea mussels expresses apoptosis inhibitors acquired from its host.</title>
        <authorList>
            <person name="Gonzalez Porras M.A."/>
            <person name="Assie A."/>
            <person name="Tietjen M."/>
            <person name="Violette M."/>
            <person name="Kleiner M."/>
            <person name="Gruber-Vodicka H."/>
            <person name="Dubilier N."/>
            <person name="Leisch N."/>
        </authorList>
    </citation>
    <scope>NUCLEOTIDE SEQUENCE [LARGE SCALE GENOMIC DNA]</scope>
    <source>
        <strain evidence="11">IAP13</strain>
    </source>
</reference>
<organism evidence="11 12">
    <name type="scientific">Candidatus Endonucleibacter bathymodioli</name>
    <dbReference type="NCBI Taxonomy" id="539814"/>
    <lineage>
        <taxon>Bacteria</taxon>
        <taxon>Pseudomonadati</taxon>
        <taxon>Pseudomonadota</taxon>
        <taxon>Gammaproteobacteria</taxon>
        <taxon>Oceanospirillales</taxon>
        <taxon>Endozoicomonadaceae</taxon>
        <taxon>Candidatus Endonucleibacter</taxon>
    </lineage>
</organism>
<feature type="domain" description="CBS" evidence="10">
    <location>
        <begin position="75"/>
        <end position="134"/>
    </location>
</feature>
<proteinExistence type="inferred from homology"/>
<keyword evidence="4" id="KW-0460">Magnesium</keyword>
<gene>
    <name evidence="11" type="ORF">QS748_10680</name>
</gene>
<dbReference type="SUPFAM" id="SSF54631">
    <property type="entry name" value="CBS-domain pair"/>
    <property type="match status" value="1"/>
</dbReference>
<evidence type="ECO:0000313" key="12">
    <source>
        <dbReference type="Proteomes" id="UP001178148"/>
    </source>
</evidence>
<dbReference type="Gene3D" id="3.30.465.10">
    <property type="match status" value="1"/>
</dbReference>
<evidence type="ECO:0000256" key="1">
    <source>
        <dbReference type="ARBA" id="ARBA00006337"/>
    </source>
</evidence>
<sequence length="286" mass="32567">MNGNNLLNDNDSVDDKPSVTWIERVSRIFRKTPHNLNDALALLRDASTKGIINEEALSIIEGAIQVADMQVREIMIPRSQMVCVEENKEPKEFLPKIIEYAHSRFPVIVDTKDEVIGVLIAKDLLPLIIENSKVNIKDLIRPATFIPESKRLNVLLREFRVNRNHMAIVVDEFGGVAGLITIEDILEQIVGDIEDEHDIEEEHFIRPLNATDNTFIVKALTPIDEFNNHFKTHFSADEFDTIGGIIMQKFGHMPKRHDSITLSSFRFDILNADSRRIRLLQVSPGQ</sequence>
<comment type="function">
    <text evidence="7">Plays a role in the transport of magnesium and cobalt ions.</text>
</comment>
<dbReference type="InterPro" id="IPR005170">
    <property type="entry name" value="Transptr-assoc_dom"/>
</dbReference>
<evidence type="ECO:0000256" key="5">
    <source>
        <dbReference type="ARBA" id="ARBA00023122"/>
    </source>
</evidence>
<evidence type="ECO:0000256" key="9">
    <source>
        <dbReference type="PROSITE-ProRule" id="PRU00703"/>
    </source>
</evidence>
<evidence type="ECO:0000256" key="4">
    <source>
        <dbReference type="ARBA" id="ARBA00022842"/>
    </source>
</evidence>
<keyword evidence="2" id="KW-0813">Transport</keyword>
<dbReference type="InterPro" id="IPR054115">
    <property type="entry name" value="CorC_N"/>
</dbReference>
<keyword evidence="6" id="KW-0170">Cobalt</keyword>
<dbReference type="InterPro" id="IPR016169">
    <property type="entry name" value="FAD-bd_PCMH_sub2"/>
</dbReference>
<dbReference type="CDD" id="cd04590">
    <property type="entry name" value="CBS_pair_CorC_HlyC_assoc"/>
    <property type="match status" value="1"/>
</dbReference>
<dbReference type="FunFam" id="3.10.580.10:FF:000002">
    <property type="entry name" value="Magnesium/cobalt efflux protein CorC"/>
    <property type="match status" value="1"/>
</dbReference>
<dbReference type="Pfam" id="PF03471">
    <property type="entry name" value="CorC_HlyC"/>
    <property type="match status" value="1"/>
</dbReference>
<dbReference type="InterPro" id="IPR046342">
    <property type="entry name" value="CBS_dom_sf"/>
</dbReference>
<evidence type="ECO:0000256" key="2">
    <source>
        <dbReference type="ARBA" id="ARBA00022448"/>
    </source>
</evidence>
<dbReference type="InterPro" id="IPR044751">
    <property type="entry name" value="Ion_transp-like_CBS"/>
</dbReference>
<dbReference type="Pfam" id="PF21917">
    <property type="entry name" value="NMB0537_N"/>
    <property type="match status" value="1"/>
</dbReference>
<evidence type="ECO:0000259" key="10">
    <source>
        <dbReference type="PROSITE" id="PS51371"/>
    </source>
</evidence>
<dbReference type="GO" id="GO:0050660">
    <property type="term" value="F:flavin adenine dinucleotide binding"/>
    <property type="evidence" value="ECO:0007669"/>
    <property type="project" value="InterPro"/>
</dbReference>
<keyword evidence="12" id="KW-1185">Reference proteome</keyword>
<evidence type="ECO:0000256" key="8">
    <source>
        <dbReference type="ARBA" id="ARBA00040729"/>
    </source>
</evidence>
<name>A0AA90SDR0_9GAMM</name>
<comment type="caution">
    <text evidence="11">The sequence shown here is derived from an EMBL/GenBank/DDBJ whole genome shotgun (WGS) entry which is preliminary data.</text>
</comment>
<evidence type="ECO:0000256" key="3">
    <source>
        <dbReference type="ARBA" id="ARBA00022737"/>
    </source>
</evidence>
<dbReference type="AlphaFoldDB" id="A0AA90SDR0"/>
<dbReference type="SMART" id="SM01091">
    <property type="entry name" value="CorC_HlyC"/>
    <property type="match status" value="1"/>
</dbReference>
<dbReference type="SUPFAM" id="SSF56176">
    <property type="entry name" value="FAD-binding/transporter-associated domain-like"/>
    <property type="match status" value="1"/>
</dbReference>
<keyword evidence="3" id="KW-0677">Repeat</keyword>
<feature type="domain" description="CBS" evidence="10">
    <location>
        <begin position="139"/>
        <end position="199"/>
    </location>
</feature>
<dbReference type="InterPro" id="IPR036318">
    <property type="entry name" value="FAD-bd_PCMH-like_sf"/>
</dbReference>
<accession>A0AA90SDR0</accession>
<evidence type="ECO:0000256" key="7">
    <source>
        <dbReference type="ARBA" id="ARBA00037273"/>
    </source>
</evidence>
<dbReference type="Pfam" id="PF00571">
    <property type="entry name" value="CBS"/>
    <property type="match status" value="2"/>
</dbReference>
<dbReference type="PROSITE" id="PS51371">
    <property type="entry name" value="CBS"/>
    <property type="match status" value="2"/>
</dbReference>
<dbReference type="PANTHER" id="PTHR22777:SF27">
    <property type="entry name" value="MAGNESIUM AND COBALT EFFLUX PROTEIN CORC"/>
    <property type="match status" value="1"/>
</dbReference>
<evidence type="ECO:0000256" key="6">
    <source>
        <dbReference type="ARBA" id="ARBA00023285"/>
    </source>
</evidence>
<dbReference type="Proteomes" id="UP001178148">
    <property type="component" value="Unassembled WGS sequence"/>
</dbReference>